<dbReference type="InterPro" id="IPR053981">
    <property type="entry name" value="Gp44/GpP-like_2nd"/>
</dbReference>
<dbReference type="PIRSF" id="PIRSF004440">
    <property type="entry name" value="GpP"/>
    <property type="match status" value="1"/>
</dbReference>
<accession>A0A515ETF5</accession>
<dbReference type="InterPro" id="IPR049354">
    <property type="entry name" value="GpP-like_N"/>
</dbReference>
<proteinExistence type="predicted"/>
<dbReference type="Pfam" id="PF22255">
    <property type="entry name" value="Gp44-like_2nd"/>
    <property type="match status" value="1"/>
</dbReference>
<name>A0A515ETF5_9BURK</name>
<dbReference type="InterPro" id="IPR026276">
    <property type="entry name" value="Baseplate_GpP"/>
</dbReference>
<reference evidence="5" key="1">
    <citation type="submission" date="2019-02" db="EMBL/GenBank/DDBJ databases">
        <title>Complete genome sequence of Rhodoferax sp. Gr-4.</title>
        <authorList>
            <person name="Jin L."/>
        </authorList>
    </citation>
    <scope>NUCLEOTIDE SEQUENCE [LARGE SCALE GENOMIC DNA]</scope>
    <source>
        <strain evidence="5">Gr-4</strain>
    </source>
</reference>
<dbReference type="AlphaFoldDB" id="A0A515ETF5"/>
<keyword evidence="5" id="KW-1185">Reference proteome</keyword>
<feature type="domain" description="Baseplate hub protein gp44-like N-terminal" evidence="2">
    <location>
        <begin position="32"/>
        <end position="107"/>
    </location>
</feature>
<evidence type="ECO:0000256" key="1">
    <source>
        <dbReference type="SAM" id="MobiDB-lite"/>
    </source>
</evidence>
<feature type="domain" description="Baseplate hub protein gp44/GpP-like second" evidence="3">
    <location>
        <begin position="109"/>
        <end position="192"/>
    </location>
</feature>
<feature type="region of interest" description="Disordered" evidence="1">
    <location>
        <begin position="357"/>
        <end position="384"/>
    </location>
</feature>
<evidence type="ECO:0000313" key="4">
    <source>
        <dbReference type="EMBL" id="QDL55939.1"/>
    </source>
</evidence>
<evidence type="ECO:0000313" key="5">
    <source>
        <dbReference type="Proteomes" id="UP000317365"/>
    </source>
</evidence>
<evidence type="ECO:0000259" key="2">
    <source>
        <dbReference type="Pfam" id="PF21683"/>
    </source>
</evidence>
<evidence type="ECO:0000259" key="3">
    <source>
        <dbReference type="Pfam" id="PF22255"/>
    </source>
</evidence>
<evidence type="ECO:0008006" key="6">
    <source>
        <dbReference type="Google" id="ProtNLM"/>
    </source>
</evidence>
<dbReference type="Gene3D" id="3.30.1920.10">
    <property type="entry name" value="Baseplate protein-like domains - 2 layer sandwich fold"/>
    <property type="match status" value="1"/>
</dbReference>
<gene>
    <name evidence="4" type="ORF">EXZ61_18125</name>
</gene>
<protein>
    <recommendedName>
        <fullName evidence="6">Baseplate protein</fullName>
    </recommendedName>
</protein>
<reference evidence="5" key="2">
    <citation type="journal article" date="2020" name="Int. J. Syst. Evol. Microbiol.">
        <title>Genomic insights into a novel species Rhodoferax aquaticus sp. nov., isolated from freshwater.</title>
        <authorList>
            <person name="Li T."/>
            <person name="Zhuo Y."/>
            <person name="Jin C.Z."/>
            <person name="Wu X."/>
            <person name="Ko S.R."/>
            <person name="Jin F.J."/>
            <person name="Ahn C.Y."/>
            <person name="Oh H.M."/>
            <person name="Lee H.G."/>
            <person name="Jin L."/>
        </authorList>
    </citation>
    <scope>NUCLEOTIDE SEQUENCE [LARGE SCALE GENOMIC DNA]</scope>
    <source>
        <strain evidence="5">Gr-4</strain>
    </source>
</reference>
<dbReference type="RefSeq" id="WP_142813091.1">
    <property type="nucleotide sequence ID" value="NZ_CP036282.1"/>
</dbReference>
<dbReference type="SUPFAM" id="SSF69279">
    <property type="entry name" value="Phage tail proteins"/>
    <property type="match status" value="2"/>
</dbReference>
<dbReference type="Proteomes" id="UP000317365">
    <property type="component" value="Chromosome"/>
</dbReference>
<dbReference type="Pfam" id="PF21683">
    <property type="entry name" value="GpP-like_1st"/>
    <property type="match status" value="1"/>
</dbReference>
<dbReference type="Gene3D" id="2.30.300.10">
    <property type="entry name" value="Baseplate protein-like domain - beta roll fold"/>
    <property type="match status" value="1"/>
</dbReference>
<organism evidence="4 5">
    <name type="scientific">Rhodoferax aquaticus</name>
    <dbReference type="NCBI Taxonomy" id="2527691"/>
    <lineage>
        <taxon>Bacteria</taxon>
        <taxon>Pseudomonadati</taxon>
        <taxon>Pseudomonadota</taxon>
        <taxon>Betaproteobacteria</taxon>
        <taxon>Burkholderiales</taxon>
        <taxon>Comamonadaceae</taxon>
        <taxon>Rhodoferax</taxon>
    </lineage>
</organism>
<sequence>MAKPIQAGEERFTRDTAKIVVEVLGLDGFGWTAYEGWLQSEVDRNLEALAGTFSIPISLVPGAPPWIHRGDAVRVRIGDKVVITGYVLAAEPFYRRSECGMRVMGRDRTGDLVSCSAIYKGGQWRNVTVDRIIKDIISPFGLELEVATDLGDPVKDFKLGHGETALDAVARAARLRGILVTRDDAGRVLLTKAGKDRFKGSIVRGQNVIAMESVGSDEQRHSQYFVYGQCNTVEDFDTAKGLKASSKDSEITRYLPLVINAEGNTTQAELQTQADHTLRVRRGHAYGFRYTVEGWTFQGEPWPLNQRVAIYDDVAGLDGAEWLICGVKQTCDLKEGDVTELLVRPIEAYDTAPLKSKVKRRNWGNKGNTTNHPRGPSDRAQGAN</sequence>
<dbReference type="KEGG" id="rhg:EXZ61_18125"/>
<dbReference type="Gene3D" id="3.55.50.10">
    <property type="entry name" value="Baseplate protein-like domains"/>
    <property type="match status" value="1"/>
</dbReference>
<dbReference type="InterPro" id="IPR023399">
    <property type="entry name" value="Baseplate-like_2-layer_sand"/>
</dbReference>
<dbReference type="EMBL" id="CP036282">
    <property type="protein sequence ID" value="QDL55939.1"/>
    <property type="molecule type" value="Genomic_DNA"/>
</dbReference>